<evidence type="ECO:0000313" key="1">
    <source>
        <dbReference type="EMBL" id="KAH9836918.1"/>
    </source>
</evidence>
<reference evidence="1 2" key="1">
    <citation type="journal article" date="2018" name="IMA Fungus">
        <title>IMA Genome-F 10: Nine draft genome sequences of Claviceps purpurea s.lat., including C. arundinis, C. humidiphila, and C. cf. spartinae, pseudomolecules for the pitch canker pathogen Fusarium circinatum, draft genome of Davidsoniella eucalypti, Grosmannia galeiformis, Quambalaria eucalypti, and Teratosphaeria destructans.</title>
        <authorList>
            <person name="Wingfield B.D."/>
            <person name="Liu M."/>
            <person name="Nguyen H.D."/>
            <person name="Lane F.A."/>
            <person name="Morgan S.W."/>
            <person name="De Vos L."/>
            <person name="Wilken P.M."/>
            <person name="Duong T.A."/>
            <person name="Aylward J."/>
            <person name="Coetzee M.P."/>
            <person name="Dadej K."/>
            <person name="De Beer Z.W."/>
            <person name="Findlay W."/>
            <person name="Havenga M."/>
            <person name="Kolarik M."/>
            <person name="Menzies J.G."/>
            <person name="Naidoo K."/>
            <person name="Pochopski O."/>
            <person name="Shoukouhi P."/>
            <person name="Santana Q.C."/>
            <person name="Seifert K.A."/>
            <person name="Soal N."/>
            <person name="Steenkamp E.T."/>
            <person name="Tatham C.T."/>
            <person name="van der Nest M.A."/>
            <person name="Wingfield M.J."/>
        </authorList>
    </citation>
    <scope>NUCLEOTIDE SEQUENCE [LARGE SCALE GENOMIC DNA]</scope>
    <source>
        <strain evidence="1">CMW44962</strain>
    </source>
</reference>
<dbReference type="Proteomes" id="UP001138500">
    <property type="component" value="Unassembled WGS sequence"/>
</dbReference>
<sequence length="212" mass="23972">MPTTTKDTLLSASVHPSGCGLPEAVRNEESPFNTFPVGRQFYEGSMPCFFGTNNFYFESPDTRSRFVYRTAPVRRQHIRQISYTHYTDAYIKMDTTTACSSLQILASLRPLNISIDEDARLLNGRVKARYGEDLIMKYTNLANIPAIRALQKVRGLKEVNFHGEYAGVEQLLKGNMLKPKVGTKSGMKSCKRKAVRDDGIQAKRIRQPPVEF</sequence>
<protein>
    <submittedName>
        <fullName evidence="1">Uncharacterized protein</fullName>
    </submittedName>
</protein>
<gene>
    <name evidence="1" type="ORF">Tdes44962_MAKER08398</name>
</gene>
<name>A0A9W7SWN8_9PEZI</name>
<proteinExistence type="predicted"/>
<dbReference type="OrthoDB" id="3650836at2759"/>
<comment type="caution">
    <text evidence="1">The sequence shown here is derived from an EMBL/GenBank/DDBJ whole genome shotgun (WGS) entry which is preliminary data.</text>
</comment>
<keyword evidence="2" id="KW-1185">Reference proteome</keyword>
<reference evidence="1 2" key="2">
    <citation type="journal article" date="2021" name="Curr. Genet.">
        <title>Genetic response to nitrogen starvation in the aggressive Eucalyptus foliar pathogen Teratosphaeria destructans.</title>
        <authorList>
            <person name="Havenga M."/>
            <person name="Wingfield B.D."/>
            <person name="Wingfield M.J."/>
            <person name="Dreyer L.L."/>
            <person name="Roets F."/>
            <person name="Aylward J."/>
        </authorList>
    </citation>
    <scope>NUCLEOTIDE SEQUENCE [LARGE SCALE GENOMIC DNA]</scope>
    <source>
        <strain evidence="1">CMW44962</strain>
    </source>
</reference>
<evidence type="ECO:0000313" key="2">
    <source>
        <dbReference type="Proteomes" id="UP001138500"/>
    </source>
</evidence>
<dbReference type="AlphaFoldDB" id="A0A9W7SWN8"/>
<dbReference type="EMBL" id="RIBY02000802">
    <property type="protein sequence ID" value="KAH9836918.1"/>
    <property type="molecule type" value="Genomic_DNA"/>
</dbReference>
<organism evidence="1 2">
    <name type="scientific">Teratosphaeria destructans</name>
    <dbReference type="NCBI Taxonomy" id="418781"/>
    <lineage>
        <taxon>Eukaryota</taxon>
        <taxon>Fungi</taxon>
        <taxon>Dikarya</taxon>
        <taxon>Ascomycota</taxon>
        <taxon>Pezizomycotina</taxon>
        <taxon>Dothideomycetes</taxon>
        <taxon>Dothideomycetidae</taxon>
        <taxon>Mycosphaerellales</taxon>
        <taxon>Teratosphaeriaceae</taxon>
        <taxon>Teratosphaeria</taxon>
    </lineage>
</organism>
<accession>A0A9W7SWN8</accession>